<keyword evidence="4 5" id="KW-0472">Membrane</keyword>
<dbReference type="InterPro" id="IPR020846">
    <property type="entry name" value="MFS_dom"/>
</dbReference>
<dbReference type="GO" id="GO:0046943">
    <property type="term" value="F:carboxylic acid transmembrane transporter activity"/>
    <property type="evidence" value="ECO:0007669"/>
    <property type="project" value="TreeGrafter"/>
</dbReference>
<dbReference type="Pfam" id="PF07690">
    <property type="entry name" value="MFS_1"/>
    <property type="match status" value="1"/>
</dbReference>
<feature type="transmembrane region" description="Helical" evidence="5">
    <location>
        <begin position="42"/>
        <end position="68"/>
    </location>
</feature>
<dbReference type="SUPFAM" id="SSF103473">
    <property type="entry name" value="MFS general substrate transporter"/>
    <property type="match status" value="1"/>
</dbReference>
<keyword evidence="3 5" id="KW-1133">Transmembrane helix</keyword>
<dbReference type="InterPro" id="IPR036259">
    <property type="entry name" value="MFS_trans_sf"/>
</dbReference>
<dbReference type="PANTHER" id="PTHR23508:SF10">
    <property type="entry name" value="CARBOXYLIC ACID TRANSPORTER PROTEIN HOMOLOG"/>
    <property type="match status" value="1"/>
</dbReference>
<feature type="transmembrane region" description="Helical" evidence="5">
    <location>
        <begin position="229"/>
        <end position="246"/>
    </location>
</feature>
<evidence type="ECO:0000313" key="7">
    <source>
        <dbReference type="EMBL" id="GGT94821.1"/>
    </source>
</evidence>
<evidence type="ECO:0000313" key="8">
    <source>
        <dbReference type="Proteomes" id="UP000616143"/>
    </source>
</evidence>
<dbReference type="Gene3D" id="1.20.1250.20">
    <property type="entry name" value="MFS general substrate transporter like domains"/>
    <property type="match status" value="1"/>
</dbReference>
<reference evidence="7" key="1">
    <citation type="journal article" date="2014" name="Int. J. Syst. Evol. Microbiol.">
        <title>Complete genome sequence of Corynebacterium casei LMG S-19264T (=DSM 44701T), isolated from a smear-ripened cheese.</title>
        <authorList>
            <consortium name="US DOE Joint Genome Institute (JGI-PGF)"/>
            <person name="Walter F."/>
            <person name="Albersmeier A."/>
            <person name="Kalinowski J."/>
            <person name="Ruckert C."/>
        </authorList>
    </citation>
    <scope>NUCLEOTIDE SEQUENCE</scope>
    <source>
        <strain evidence="7">JCM 31740</strain>
    </source>
</reference>
<feature type="transmembrane region" description="Helical" evidence="5">
    <location>
        <begin position="80"/>
        <end position="103"/>
    </location>
</feature>
<dbReference type="Proteomes" id="UP000616143">
    <property type="component" value="Unassembled WGS sequence"/>
</dbReference>
<feature type="transmembrane region" description="Helical" evidence="5">
    <location>
        <begin position="141"/>
        <end position="166"/>
    </location>
</feature>
<dbReference type="InterPro" id="IPR011701">
    <property type="entry name" value="MFS"/>
</dbReference>
<evidence type="ECO:0000256" key="4">
    <source>
        <dbReference type="ARBA" id="ARBA00023136"/>
    </source>
</evidence>
<proteinExistence type="predicted"/>
<dbReference type="RefSeq" id="WP_188848466.1">
    <property type="nucleotide sequence ID" value="NZ_BMQS01000008.1"/>
</dbReference>
<feature type="transmembrane region" description="Helical" evidence="5">
    <location>
        <begin position="365"/>
        <end position="386"/>
    </location>
</feature>
<dbReference type="AlphaFoldDB" id="A0A830H0T6"/>
<accession>A0A830H0T6</accession>
<evidence type="ECO:0000256" key="1">
    <source>
        <dbReference type="ARBA" id="ARBA00004141"/>
    </source>
</evidence>
<sequence>MGDVEYSLGEKVGAFGGIMIGHFLDGYNLVLISYLLVPMARYFHTGIGNISLAATLSLIFSALGGVMLGWLADRYGRRNALVLSVVIFGVFTLLSGAVTALWQLYVLRALVGLGVGGEWGIGFSLLTEIWSPKWRATGGGVLQSVFIAGSLVGAITAGFVLPTYGILVGWRYAFYIAGTAAIVGGLIRVFMPESKYWIQYNDLRRGGELQREYVRTPLVQIFSKEVRRWTLFSLLIGSANLFIYFSYATYMPTLLGATFKIPIPDYTTILIVGQAVAIPFYWIDGLLADRYGRKITAVGYGVGYFLAALVFLGTLLEAPKFIAPYLFPVFYSYTFVSMMQGVSGEYGVWYGEHFPTRMRSTATNFGYMVGRGVAGATAVLFVPAVAGALGGIPAYGLAMSVAMLIGTVLQLIGILGLRETKGTVVTSV</sequence>
<evidence type="ECO:0000256" key="3">
    <source>
        <dbReference type="ARBA" id="ARBA00022989"/>
    </source>
</evidence>
<feature type="transmembrane region" description="Helical" evidence="5">
    <location>
        <begin position="295"/>
        <end position="316"/>
    </location>
</feature>
<dbReference type="InterPro" id="IPR005829">
    <property type="entry name" value="Sugar_transporter_CS"/>
</dbReference>
<feature type="transmembrane region" description="Helical" evidence="5">
    <location>
        <begin position="172"/>
        <end position="191"/>
    </location>
</feature>
<dbReference type="PROSITE" id="PS00216">
    <property type="entry name" value="SUGAR_TRANSPORT_1"/>
    <property type="match status" value="1"/>
</dbReference>
<feature type="transmembrane region" description="Helical" evidence="5">
    <location>
        <begin position="392"/>
        <end position="417"/>
    </location>
</feature>
<feature type="transmembrane region" description="Helical" evidence="5">
    <location>
        <begin position="12"/>
        <end position="36"/>
    </location>
</feature>
<protein>
    <submittedName>
        <fullName evidence="7">MFS transporter</fullName>
    </submittedName>
</protein>
<reference evidence="7" key="2">
    <citation type="submission" date="2020-09" db="EMBL/GenBank/DDBJ databases">
        <authorList>
            <person name="Sun Q."/>
            <person name="Ohkuma M."/>
        </authorList>
    </citation>
    <scope>NUCLEOTIDE SEQUENCE</scope>
    <source>
        <strain evidence="7">JCM 31740</strain>
    </source>
</reference>
<evidence type="ECO:0000256" key="2">
    <source>
        <dbReference type="ARBA" id="ARBA00022692"/>
    </source>
</evidence>
<dbReference type="PROSITE" id="PS00217">
    <property type="entry name" value="SUGAR_TRANSPORT_2"/>
    <property type="match status" value="1"/>
</dbReference>
<evidence type="ECO:0000259" key="6">
    <source>
        <dbReference type="PROSITE" id="PS50850"/>
    </source>
</evidence>
<comment type="caution">
    <text evidence="7">The sequence shown here is derived from an EMBL/GenBank/DDBJ whole genome shotgun (WGS) entry which is preliminary data.</text>
</comment>
<gene>
    <name evidence="7" type="ORF">GCM10007116_10530</name>
</gene>
<feature type="transmembrane region" description="Helical" evidence="5">
    <location>
        <begin position="322"/>
        <end position="344"/>
    </location>
</feature>
<dbReference type="EMBL" id="BMQS01000008">
    <property type="protein sequence ID" value="GGT94821.1"/>
    <property type="molecule type" value="Genomic_DNA"/>
</dbReference>
<dbReference type="PROSITE" id="PS50850">
    <property type="entry name" value="MFS"/>
    <property type="match status" value="1"/>
</dbReference>
<feature type="domain" description="Major facilitator superfamily (MFS) profile" evidence="6">
    <location>
        <begin position="14"/>
        <end position="421"/>
    </location>
</feature>
<dbReference type="OrthoDB" id="117970at2157"/>
<name>A0A830H0T6_9CREN</name>
<feature type="transmembrane region" description="Helical" evidence="5">
    <location>
        <begin position="109"/>
        <end position="129"/>
    </location>
</feature>
<organism evidence="7 8">
    <name type="scientific">Sulfodiicoccus acidiphilus</name>
    <dbReference type="NCBI Taxonomy" id="1670455"/>
    <lineage>
        <taxon>Archaea</taxon>
        <taxon>Thermoproteota</taxon>
        <taxon>Thermoprotei</taxon>
        <taxon>Sulfolobales</taxon>
        <taxon>Sulfolobaceae</taxon>
        <taxon>Sulfodiicoccus</taxon>
    </lineage>
</organism>
<evidence type="ECO:0000256" key="5">
    <source>
        <dbReference type="SAM" id="Phobius"/>
    </source>
</evidence>
<feature type="transmembrane region" description="Helical" evidence="5">
    <location>
        <begin position="266"/>
        <end position="283"/>
    </location>
</feature>
<comment type="subcellular location">
    <subcellularLocation>
        <location evidence="1">Membrane</location>
        <topology evidence="1">Multi-pass membrane protein</topology>
    </subcellularLocation>
</comment>
<dbReference type="PANTHER" id="PTHR23508">
    <property type="entry name" value="CARBOXYLIC ACID TRANSPORTER PROTEIN HOMOLOG"/>
    <property type="match status" value="1"/>
</dbReference>
<dbReference type="GO" id="GO:0005886">
    <property type="term" value="C:plasma membrane"/>
    <property type="evidence" value="ECO:0007669"/>
    <property type="project" value="TreeGrafter"/>
</dbReference>
<keyword evidence="2 5" id="KW-0812">Transmembrane</keyword>